<proteinExistence type="predicted"/>
<protein>
    <submittedName>
        <fullName evidence="2">Uncharacterized protein</fullName>
    </submittedName>
</protein>
<evidence type="ECO:0000313" key="2">
    <source>
        <dbReference type="EMBL" id="CAH1772598.1"/>
    </source>
</evidence>
<feature type="non-terminal residue" evidence="2">
    <location>
        <position position="1"/>
    </location>
</feature>
<dbReference type="EMBL" id="CAIIXF020000001">
    <property type="protein sequence ID" value="CAH1772598.1"/>
    <property type="molecule type" value="Genomic_DNA"/>
</dbReference>
<organism evidence="2 3">
    <name type="scientific">Owenia fusiformis</name>
    <name type="common">Polychaete worm</name>
    <dbReference type="NCBI Taxonomy" id="6347"/>
    <lineage>
        <taxon>Eukaryota</taxon>
        <taxon>Metazoa</taxon>
        <taxon>Spiralia</taxon>
        <taxon>Lophotrochozoa</taxon>
        <taxon>Annelida</taxon>
        <taxon>Polychaeta</taxon>
        <taxon>Sedentaria</taxon>
        <taxon>Canalipalpata</taxon>
        <taxon>Sabellida</taxon>
        <taxon>Oweniida</taxon>
        <taxon>Oweniidae</taxon>
        <taxon>Owenia</taxon>
    </lineage>
</organism>
<accession>A0A8S4MVG8</accession>
<dbReference type="OrthoDB" id="6100900at2759"/>
<keyword evidence="1" id="KW-1133">Transmembrane helix</keyword>
<keyword evidence="1" id="KW-0472">Membrane</keyword>
<gene>
    <name evidence="2" type="ORF">OFUS_LOCUS334</name>
</gene>
<keyword evidence="1" id="KW-0812">Transmembrane</keyword>
<feature type="transmembrane region" description="Helical" evidence="1">
    <location>
        <begin position="12"/>
        <end position="34"/>
    </location>
</feature>
<reference evidence="2" key="1">
    <citation type="submission" date="2022-03" db="EMBL/GenBank/DDBJ databases">
        <authorList>
            <person name="Martin C."/>
        </authorList>
    </citation>
    <scope>NUCLEOTIDE SEQUENCE</scope>
</reference>
<evidence type="ECO:0000256" key="1">
    <source>
        <dbReference type="SAM" id="Phobius"/>
    </source>
</evidence>
<dbReference type="Proteomes" id="UP000749559">
    <property type="component" value="Unassembled WGS sequence"/>
</dbReference>
<keyword evidence="3" id="KW-1185">Reference proteome</keyword>
<name>A0A8S4MVG8_OWEFU</name>
<evidence type="ECO:0000313" key="3">
    <source>
        <dbReference type="Proteomes" id="UP000749559"/>
    </source>
</evidence>
<sequence length="332" mass="37869">ITDVISRGKRKFFSLLGLGSLTGGLSPLTASRLYTTYSLNTMLYGCAVIQYTPQEVERLEIVHREIGRRVQNLPKGSANPIATAPLGLSKISRKIDIYRLMFFWGILSLPMSNIYKCVAIHRLVQIMNGVGHSMSPLVSMWNTVVRYNMRGSVVKMLGTAQYGSKFNWSKKVKMIVGNSDLQSLRIMCSLYSSLKWYCESLTTTPTLCPTIWWKICQEFPMMKKSCQLMLHLQTGCFRFSESMCPCCNSCYDTIEHFMLHCEALADVRRPLAIFFNERHLMSNDQKMRMSLGIQVSIDDIDTLVFISGIVTQMYTKRNSLISYNGIYQANHM</sequence>
<dbReference type="AlphaFoldDB" id="A0A8S4MVG8"/>
<comment type="caution">
    <text evidence="2">The sequence shown here is derived from an EMBL/GenBank/DDBJ whole genome shotgun (WGS) entry which is preliminary data.</text>
</comment>